<dbReference type="CDD" id="cd07989">
    <property type="entry name" value="LPLAT_AGPAT-like"/>
    <property type="match status" value="1"/>
</dbReference>
<reference evidence="4 5" key="1">
    <citation type="submission" date="2021-10" db="EMBL/GenBank/DDBJ databases">
        <title>Lutispora strain m25 sp. nov., a thermophilic, non-spore-forming bacterium isolated from a lab-scale methanogenic bioreactor digesting anaerobic sludge.</title>
        <authorList>
            <person name="El Houari A."/>
            <person name="Mcdonald J."/>
        </authorList>
    </citation>
    <scope>NUCLEOTIDE SEQUENCE [LARGE SCALE GENOMIC DNA]</scope>
    <source>
        <strain evidence="5">m25</strain>
    </source>
</reference>
<keyword evidence="5" id="KW-1185">Reference proteome</keyword>
<keyword evidence="2 4" id="KW-0012">Acyltransferase</keyword>
<name>A0ABT1NFD6_9FIRM</name>
<accession>A0ABT1NFD6</accession>
<keyword evidence="1" id="KW-0808">Transferase</keyword>
<proteinExistence type="predicted"/>
<evidence type="ECO:0000256" key="1">
    <source>
        <dbReference type="ARBA" id="ARBA00022679"/>
    </source>
</evidence>
<comment type="caution">
    <text evidence="4">The sequence shown here is derived from an EMBL/GenBank/DDBJ whole genome shotgun (WGS) entry which is preliminary data.</text>
</comment>
<dbReference type="InterPro" id="IPR002123">
    <property type="entry name" value="Plipid/glycerol_acylTrfase"/>
</dbReference>
<dbReference type="RefSeq" id="WP_255227387.1">
    <property type="nucleotide sequence ID" value="NZ_JAJEKE010000007.1"/>
</dbReference>
<dbReference type="SUPFAM" id="SSF69593">
    <property type="entry name" value="Glycerol-3-phosphate (1)-acyltransferase"/>
    <property type="match status" value="1"/>
</dbReference>
<evidence type="ECO:0000313" key="5">
    <source>
        <dbReference type="Proteomes" id="UP001651880"/>
    </source>
</evidence>
<dbReference type="PANTHER" id="PTHR10434:SF40">
    <property type="entry name" value="1-ACYL-SN-GLYCEROL-3-PHOSPHATE ACYLTRANSFERASE"/>
    <property type="match status" value="1"/>
</dbReference>
<gene>
    <name evidence="4" type="ORF">LJD61_09975</name>
</gene>
<dbReference type="Proteomes" id="UP001651880">
    <property type="component" value="Unassembled WGS sequence"/>
</dbReference>
<dbReference type="GO" id="GO:0016746">
    <property type="term" value="F:acyltransferase activity"/>
    <property type="evidence" value="ECO:0007669"/>
    <property type="project" value="UniProtKB-KW"/>
</dbReference>
<sequence length="189" mass="21432">MFYQIIKLLLKPLFNIFYVVRVEGLDNLPEENGYIVCGNHARVIDPILIGVNMPKKIHFMAKNELFKNKLVAFVLKGLGAFPVKRGEADLKSIKTSLKLLQNQQNIGIFPEGTRNTTGELKAEPGIAMLAIKSKRPIVPVAIKTDYNLFHRTDIVIGKAINLSEHFDTKLKNEDYKDISLEIMKKIKKL</sequence>
<evidence type="ECO:0000313" key="4">
    <source>
        <dbReference type="EMBL" id="MCQ1529871.1"/>
    </source>
</evidence>
<organism evidence="4 5">
    <name type="scientific">Lutispora saccharofermentans</name>
    <dbReference type="NCBI Taxonomy" id="3024236"/>
    <lineage>
        <taxon>Bacteria</taxon>
        <taxon>Bacillati</taxon>
        <taxon>Bacillota</taxon>
        <taxon>Clostridia</taxon>
        <taxon>Lutisporales</taxon>
        <taxon>Lutisporaceae</taxon>
        <taxon>Lutispora</taxon>
    </lineage>
</organism>
<dbReference type="SMART" id="SM00563">
    <property type="entry name" value="PlsC"/>
    <property type="match status" value="1"/>
</dbReference>
<feature type="domain" description="Phospholipid/glycerol acyltransferase" evidence="3">
    <location>
        <begin position="34"/>
        <end position="145"/>
    </location>
</feature>
<protein>
    <submittedName>
        <fullName evidence="4">1-acyl-sn-glycerol-3-phosphate acyltransferase</fullName>
    </submittedName>
</protein>
<evidence type="ECO:0000256" key="2">
    <source>
        <dbReference type="ARBA" id="ARBA00023315"/>
    </source>
</evidence>
<evidence type="ECO:0000259" key="3">
    <source>
        <dbReference type="SMART" id="SM00563"/>
    </source>
</evidence>
<dbReference type="EMBL" id="JAJEKE010000007">
    <property type="protein sequence ID" value="MCQ1529871.1"/>
    <property type="molecule type" value="Genomic_DNA"/>
</dbReference>
<dbReference type="PANTHER" id="PTHR10434">
    <property type="entry name" value="1-ACYL-SN-GLYCEROL-3-PHOSPHATE ACYLTRANSFERASE"/>
    <property type="match status" value="1"/>
</dbReference>
<dbReference type="Pfam" id="PF01553">
    <property type="entry name" value="Acyltransferase"/>
    <property type="match status" value="1"/>
</dbReference>